<evidence type="ECO:0000256" key="6">
    <source>
        <dbReference type="ARBA" id="ARBA00022842"/>
    </source>
</evidence>
<evidence type="ECO:0000256" key="7">
    <source>
        <dbReference type="ARBA" id="ARBA00023027"/>
    </source>
</evidence>
<dbReference type="InterPro" id="IPR022926">
    <property type="entry name" value="NH(3)-dep_NAD(+)_synth"/>
</dbReference>
<evidence type="ECO:0000256" key="10">
    <source>
        <dbReference type="RuleBase" id="RU003812"/>
    </source>
</evidence>
<feature type="binding site" evidence="8">
    <location>
        <begin position="29"/>
        <end position="36"/>
    </location>
    <ligand>
        <name>ATP</name>
        <dbReference type="ChEBI" id="CHEBI:30616"/>
    </ligand>
</feature>
<evidence type="ECO:0000256" key="5">
    <source>
        <dbReference type="ARBA" id="ARBA00022840"/>
    </source>
</evidence>
<dbReference type="Gene3D" id="3.40.50.620">
    <property type="entry name" value="HUPs"/>
    <property type="match status" value="1"/>
</dbReference>
<evidence type="ECO:0000313" key="12">
    <source>
        <dbReference type="EMBL" id="AVP49220.1"/>
    </source>
</evidence>
<dbReference type="PANTHER" id="PTHR23090">
    <property type="entry name" value="NH 3 /GLUTAMINE-DEPENDENT NAD + SYNTHETASE"/>
    <property type="match status" value="1"/>
</dbReference>
<keyword evidence="3 8" id="KW-0479">Metal-binding</keyword>
<comment type="pathway">
    <text evidence="8">Cofactor biosynthesis; NAD(+) biosynthesis; NAD(+) from deamido-NAD(+) (ammonia route): step 1/1.</text>
</comment>
<gene>
    <name evidence="8 12" type="primary">nadE</name>
    <name evidence="12" type="ORF">C5T88_01325</name>
</gene>
<dbReference type="GO" id="GO:0005737">
    <property type="term" value="C:cytoplasm"/>
    <property type="evidence" value="ECO:0007669"/>
    <property type="project" value="InterPro"/>
</dbReference>
<dbReference type="HAMAP" id="MF_00193">
    <property type="entry name" value="NadE_ammonia_dep"/>
    <property type="match status" value="1"/>
</dbReference>
<feature type="binding site" description="in other chain" evidence="8">
    <location>
        <begin position="230"/>
        <end position="231"/>
    </location>
    <ligand>
        <name>deamido-NAD(+)</name>
        <dbReference type="ChEBI" id="CHEBI:58437"/>
        <note>ligand shared between two neighboring subunits</note>
    </ligand>
</feature>
<keyword evidence="6 8" id="KW-0460">Magnesium</keyword>
<feature type="binding site" description="in other chain" evidence="8">
    <location>
        <position position="146"/>
    </location>
    <ligand>
        <name>deamido-NAD(+)</name>
        <dbReference type="ChEBI" id="CHEBI:58437"/>
        <note>ligand shared between two neighboring subunits</note>
    </ligand>
</feature>
<comment type="function">
    <text evidence="8">Catalyzes the ATP-dependent amidation of deamido-NAD to form NAD. Uses ammonia as a nitrogen source.</text>
</comment>
<dbReference type="InterPro" id="IPR022310">
    <property type="entry name" value="NAD/GMP_synthase"/>
</dbReference>
<dbReference type="AlphaFoldDB" id="A0A2S0NJM1"/>
<dbReference type="EC" id="6.3.1.5" evidence="8 10"/>
<name>A0A2S0NJM1_9MOLU</name>
<evidence type="ECO:0000256" key="3">
    <source>
        <dbReference type="ARBA" id="ARBA00022723"/>
    </source>
</evidence>
<feature type="domain" description="NAD/GMP synthase" evidence="11">
    <location>
        <begin position="7"/>
        <end position="234"/>
    </location>
</feature>
<evidence type="ECO:0000259" key="11">
    <source>
        <dbReference type="Pfam" id="PF02540"/>
    </source>
</evidence>
<evidence type="ECO:0000313" key="13">
    <source>
        <dbReference type="Proteomes" id="UP000239250"/>
    </source>
</evidence>
<dbReference type="GO" id="GO:0046872">
    <property type="term" value="F:metal ion binding"/>
    <property type="evidence" value="ECO:0007669"/>
    <property type="project" value="UniProtKB-KW"/>
</dbReference>
<feature type="binding site" evidence="8">
    <location>
        <position position="162"/>
    </location>
    <ligand>
        <name>ATP</name>
        <dbReference type="ChEBI" id="CHEBI:30616"/>
    </ligand>
</feature>
<dbReference type="Proteomes" id="UP000239250">
    <property type="component" value="Chromosome"/>
</dbReference>
<feature type="binding site" evidence="8">
    <location>
        <position position="35"/>
    </location>
    <ligand>
        <name>Mg(2+)</name>
        <dbReference type="ChEBI" id="CHEBI:18420"/>
    </ligand>
</feature>
<feature type="binding site" evidence="8">
    <location>
        <position position="133"/>
    </location>
    <ligand>
        <name>ATP</name>
        <dbReference type="ChEBI" id="CHEBI:30616"/>
    </ligand>
</feature>
<dbReference type="NCBIfam" id="TIGR00552">
    <property type="entry name" value="nadE"/>
    <property type="match status" value="1"/>
</dbReference>
<dbReference type="RefSeq" id="WP_303662560.1">
    <property type="nucleotide sequence ID" value="NZ_CP027019.1"/>
</dbReference>
<evidence type="ECO:0000256" key="4">
    <source>
        <dbReference type="ARBA" id="ARBA00022741"/>
    </source>
</evidence>
<dbReference type="InterPro" id="IPR003694">
    <property type="entry name" value="NAD_synthase"/>
</dbReference>
<comment type="catalytic activity">
    <reaction evidence="8 10">
        <text>deamido-NAD(+) + NH4(+) + ATP = AMP + diphosphate + NAD(+) + H(+)</text>
        <dbReference type="Rhea" id="RHEA:21188"/>
        <dbReference type="ChEBI" id="CHEBI:15378"/>
        <dbReference type="ChEBI" id="CHEBI:28938"/>
        <dbReference type="ChEBI" id="CHEBI:30616"/>
        <dbReference type="ChEBI" id="CHEBI:33019"/>
        <dbReference type="ChEBI" id="CHEBI:57540"/>
        <dbReference type="ChEBI" id="CHEBI:58437"/>
        <dbReference type="ChEBI" id="CHEBI:456215"/>
        <dbReference type="EC" id="6.3.1.5"/>
    </reaction>
</comment>
<dbReference type="InterPro" id="IPR014729">
    <property type="entry name" value="Rossmann-like_a/b/a_fold"/>
</dbReference>
<feature type="binding site" evidence="8">
    <location>
        <position position="138"/>
    </location>
    <ligand>
        <name>Mg(2+)</name>
        <dbReference type="ChEBI" id="CHEBI:18420"/>
    </ligand>
</feature>
<reference evidence="13" key="1">
    <citation type="submission" date="2018-02" db="EMBL/GenBank/DDBJ databases">
        <title>Firefly genomes illuminate parallel origins of bioluminescence in beetles.</title>
        <authorList>
            <person name="Fallon T.R."/>
            <person name="Lower S.E.S."/>
            <person name="Behringer M."/>
            <person name="Weng J.-K."/>
        </authorList>
    </citation>
    <scope>NUCLEOTIDE SEQUENCE [LARGE SCALE GENOMIC DNA]</scope>
</reference>
<dbReference type="GO" id="GO:0004359">
    <property type="term" value="F:glutaminase activity"/>
    <property type="evidence" value="ECO:0007669"/>
    <property type="project" value="InterPro"/>
</dbReference>
<organism evidence="12 13">
    <name type="scientific">Williamsoniiplasma luminosum</name>
    <dbReference type="NCBI Taxonomy" id="214888"/>
    <lineage>
        <taxon>Bacteria</taxon>
        <taxon>Bacillati</taxon>
        <taxon>Mycoplasmatota</taxon>
        <taxon>Mollicutes</taxon>
        <taxon>Entomoplasmatales</taxon>
        <taxon>Williamsoniiplasma</taxon>
    </lineage>
</organism>
<evidence type="ECO:0000256" key="2">
    <source>
        <dbReference type="ARBA" id="ARBA00022598"/>
    </source>
</evidence>
<dbReference type="Pfam" id="PF02540">
    <property type="entry name" value="NAD_synthase"/>
    <property type="match status" value="1"/>
</dbReference>
<dbReference type="GO" id="GO:0003952">
    <property type="term" value="F:NAD+ synthase (glutamine-hydrolyzing) activity"/>
    <property type="evidence" value="ECO:0007669"/>
    <property type="project" value="InterPro"/>
</dbReference>
<keyword evidence="7 8" id="KW-0520">NAD</keyword>
<keyword evidence="2 8" id="KW-0436">Ligase</keyword>
<dbReference type="SUPFAM" id="SSF52402">
    <property type="entry name" value="Adenine nucleotide alpha hydrolases-like"/>
    <property type="match status" value="1"/>
</dbReference>
<feature type="binding site" evidence="8">
    <location>
        <position position="153"/>
    </location>
    <ligand>
        <name>deamido-NAD(+)</name>
        <dbReference type="ChEBI" id="CHEBI:58437"/>
        <note>ligand shared between two neighboring subunits</note>
    </ligand>
</feature>
<comment type="similarity">
    <text evidence="1 8 9">Belongs to the NAD synthetase family.</text>
</comment>
<dbReference type="UniPathway" id="UPA00253">
    <property type="reaction ID" value="UER00333"/>
</dbReference>
<dbReference type="GO" id="GO:0009435">
    <property type="term" value="P:NAD+ biosynthetic process"/>
    <property type="evidence" value="ECO:0007669"/>
    <property type="project" value="UniProtKB-UniRule"/>
</dbReference>
<evidence type="ECO:0000256" key="8">
    <source>
        <dbReference type="HAMAP-Rule" id="MF_00193"/>
    </source>
</evidence>
<evidence type="ECO:0000256" key="9">
    <source>
        <dbReference type="RuleBase" id="RU003811"/>
    </source>
</evidence>
<protein>
    <recommendedName>
        <fullName evidence="8 10">NH(3)-dependent NAD(+) synthetase</fullName>
        <ecNumber evidence="8 10">6.3.1.5</ecNumber>
    </recommendedName>
</protein>
<sequence length="244" mass="27509">MKLAKYLDDLVEWIQQSVKAAHADGVIVGLSGGIDSAVVANLAKKAFPNNYLTVWMPIASSQEDWICQEAIVQANNLNCVTVDLLETFKQIEKTMTKTNVKLSPLALANTKARLRMSTLYALGQSKKYLVLGTDNWDEWHIGYFTKYGDGGVDLVPLIHLLKREVRQAAKFLNVPEMIIERAPTAGLWTNQTDEDEIGLSYDVIDDYLIGKNKDVNVEQRLQHLHAISEHKRNLATKPKEFLRD</sequence>
<dbReference type="PANTHER" id="PTHR23090:SF9">
    <property type="entry name" value="GLUTAMINE-DEPENDENT NAD(+) SYNTHETASE"/>
    <property type="match status" value="1"/>
</dbReference>
<feature type="binding site" description="in other chain" evidence="8">
    <location>
        <position position="113"/>
    </location>
    <ligand>
        <name>deamido-NAD(+)</name>
        <dbReference type="ChEBI" id="CHEBI:58437"/>
        <note>ligand shared between two neighboring subunits</note>
    </ligand>
</feature>
<dbReference type="CDD" id="cd00553">
    <property type="entry name" value="NAD_synthase"/>
    <property type="match status" value="1"/>
</dbReference>
<dbReference type="GO" id="GO:0008795">
    <property type="term" value="F:NAD+ synthase activity"/>
    <property type="evidence" value="ECO:0007669"/>
    <property type="project" value="UniProtKB-UniRule"/>
</dbReference>
<evidence type="ECO:0000256" key="1">
    <source>
        <dbReference type="ARBA" id="ARBA00005859"/>
    </source>
</evidence>
<comment type="subunit">
    <text evidence="8">Homodimer.</text>
</comment>
<keyword evidence="5 8" id="KW-0067">ATP-binding</keyword>
<proteinExistence type="inferred from homology"/>
<accession>A0A2S0NJM1</accession>
<feature type="binding site" evidence="8">
    <location>
        <position position="184"/>
    </location>
    <ligand>
        <name>ATP</name>
        <dbReference type="ChEBI" id="CHEBI:30616"/>
    </ligand>
</feature>
<dbReference type="GO" id="GO:0005524">
    <property type="term" value="F:ATP binding"/>
    <property type="evidence" value="ECO:0007669"/>
    <property type="project" value="UniProtKB-UniRule"/>
</dbReference>
<dbReference type="EMBL" id="CP027019">
    <property type="protein sequence ID" value="AVP49220.1"/>
    <property type="molecule type" value="Genomic_DNA"/>
</dbReference>
<keyword evidence="4 8" id="KW-0547">Nucleotide-binding</keyword>